<keyword evidence="4 7" id="KW-0863">Zinc-finger</keyword>
<evidence type="ECO:0000256" key="1">
    <source>
        <dbReference type="ARBA" id="ARBA00004123"/>
    </source>
</evidence>
<dbReference type="EMBL" id="JBJJXI010000034">
    <property type="protein sequence ID" value="KAL3402711.1"/>
    <property type="molecule type" value="Genomic_DNA"/>
</dbReference>
<evidence type="ECO:0000259" key="9">
    <source>
        <dbReference type="PROSITE" id="PS50157"/>
    </source>
</evidence>
<evidence type="ECO:0000313" key="11">
    <source>
        <dbReference type="Proteomes" id="UP001627154"/>
    </source>
</evidence>
<sequence>MESSDTRDCAVRVKKKPIDALFNENDREMMEEKPDLENLQLLTFPPENTTATLQKCEENPGSIDELELVVECKDVKPNVNLLTIKKIDDDSPNLLCNVKDGSDYKTIIKIGTPEQVKQEFFDDVGEESNVNIDRELFEQNKNREIPKRQNKKHNLKNYTTLEMHDKTQVCKICEKKFATKGSLKRHSESSHHGITYSCDICRKTFKQKSSLKYHIDTMHNGFANTCDTCGKSFSSKFYLKIHIDTMHNGFANTCIQRQQQQQQQQQSKEAALATAAEEAGKQGKAREENEKEKRGETISRKRRKETAQRQRG</sequence>
<reference evidence="10 11" key="1">
    <citation type="journal article" date="2024" name="bioRxiv">
        <title>A reference genome for Trichogramma kaykai: A tiny desert-dwelling parasitoid wasp with competing sex-ratio distorters.</title>
        <authorList>
            <person name="Culotta J."/>
            <person name="Lindsey A.R."/>
        </authorList>
    </citation>
    <scope>NUCLEOTIDE SEQUENCE [LARGE SCALE GENOMIC DNA]</scope>
    <source>
        <strain evidence="10 11">KSX58</strain>
    </source>
</reference>
<keyword evidence="3" id="KW-0677">Repeat</keyword>
<evidence type="ECO:0000256" key="3">
    <source>
        <dbReference type="ARBA" id="ARBA00022737"/>
    </source>
</evidence>
<feature type="compositionally biased region" description="Basic and acidic residues" evidence="8">
    <location>
        <begin position="278"/>
        <end position="312"/>
    </location>
</feature>
<dbReference type="GO" id="GO:0008270">
    <property type="term" value="F:zinc ion binding"/>
    <property type="evidence" value="ECO:0007669"/>
    <property type="project" value="UniProtKB-KW"/>
</dbReference>
<dbReference type="GO" id="GO:0005634">
    <property type="term" value="C:nucleus"/>
    <property type="evidence" value="ECO:0007669"/>
    <property type="project" value="UniProtKB-SubCell"/>
</dbReference>
<dbReference type="SUPFAM" id="SSF57667">
    <property type="entry name" value="beta-beta-alpha zinc fingers"/>
    <property type="match status" value="2"/>
</dbReference>
<evidence type="ECO:0000256" key="7">
    <source>
        <dbReference type="PROSITE-ProRule" id="PRU00042"/>
    </source>
</evidence>
<feature type="domain" description="C2H2-type" evidence="9">
    <location>
        <begin position="168"/>
        <end position="193"/>
    </location>
</feature>
<feature type="domain" description="C2H2-type" evidence="9">
    <location>
        <begin position="196"/>
        <end position="221"/>
    </location>
</feature>
<keyword evidence="11" id="KW-1185">Reference proteome</keyword>
<evidence type="ECO:0000256" key="6">
    <source>
        <dbReference type="ARBA" id="ARBA00023242"/>
    </source>
</evidence>
<dbReference type="AlphaFoldDB" id="A0ABD2XB73"/>
<dbReference type="Proteomes" id="UP001627154">
    <property type="component" value="Unassembled WGS sequence"/>
</dbReference>
<evidence type="ECO:0000256" key="5">
    <source>
        <dbReference type="ARBA" id="ARBA00022833"/>
    </source>
</evidence>
<keyword evidence="6" id="KW-0539">Nucleus</keyword>
<dbReference type="InterPro" id="IPR036236">
    <property type="entry name" value="Znf_C2H2_sf"/>
</dbReference>
<dbReference type="Pfam" id="PF00096">
    <property type="entry name" value="zf-C2H2"/>
    <property type="match status" value="3"/>
</dbReference>
<evidence type="ECO:0000256" key="4">
    <source>
        <dbReference type="ARBA" id="ARBA00022771"/>
    </source>
</evidence>
<feature type="domain" description="C2H2-type" evidence="9">
    <location>
        <begin position="224"/>
        <end position="249"/>
    </location>
</feature>
<dbReference type="PROSITE" id="PS50157">
    <property type="entry name" value="ZINC_FINGER_C2H2_2"/>
    <property type="match status" value="3"/>
</dbReference>
<accession>A0ABD2XB73</accession>
<comment type="subcellular location">
    <subcellularLocation>
        <location evidence="1">Nucleus</location>
    </subcellularLocation>
</comment>
<protein>
    <recommendedName>
        <fullName evidence="9">C2H2-type domain-containing protein</fullName>
    </recommendedName>
</protein>
<organism evidence="10 11">
    <name type="scientific">Trichogramma kaykai</name>
    <dbReference type="NCBI Taxonomy" id="54128"/>
    <lineage>
        <taxon>Eukaryota</taxon>
        <taxon>Metazoa</taxon>
        <taxon>Ecdysozoa</taxon>
        <taxon>Arthropoda</taxon>
        <taxon>Hexapoda</taxon>
        <taxon>Insecta</taxon>
        <taxon>Pterygota</taxon>
        <taxon>Neoptera</taxon>
        <taxon>Endopterygota</taxon>
        <taxon>Hymenoptera</taxon>
        <taxon>Apocrita</taxon>
        <taxon>Proctotrupomorpha</taxon>
        <taxon>Chalcidoidea</taxon>
        <taxon>Trichogrammatidae</taxon>
        <taxon>Trichogramma</taxon>
    </lineage>
</organism>
<dbReference type="PANTHER" id="PTHR24394:SF44">
    <property type="entry name" value="ZINC FINGER PROTEIN 271-LIKE"/>
    <property type="match status" value="1"/>
</dbReference>
<dbReference type="Gene3D" id="3.30.160.60">
    <property type="entry name" value="Classic Zinc Finger"/>
    <property type="match status" value="3"/>
</dbReference>
<evidence type="ECO:0000256" key="2">
    <source>
        <dbReference type="ARBA" id="ARBA00022723"/>
    </source>
</evidence>
<dbReference type="PANTHER" id="PTHR24394">
    <property type="entry name" value="ZINC FINGER PROTEIN"/>
    <property type="match status" value="1"/>
</dbReference>
<dbReference type="InterPro" id="IPR013087">
    <property type="entry name" value="Znf_C2H2_type"/>
</dbReference>
<feature type="region of interest" description="Disordered" evidence="8">
    <location>
        <begin position="261"/>
        <end position="312"/>
    </location>
</feature>
<dbReference type="SMART" id="SM00355">
    <property type="entry name" value="ZnF_C2H2"/>
    <property type="match status" value="3"/>
</dbReference>
<dbReference type="FunFam" id="3.30.160.60:FF:000100">
    <property type="entry name" value="Zinc finger 45-like"/>
    <property type="match status" value="1"/>
</dbReference>
<gene>
    <name evidence="10" type="ORF">TKK_004633</name>
</gene>
<keyword evidence="2" id="KW-0479">Metal-binding</keyword>
<dbReference type="PROSITE" id="PS00028">
    <property type="entry name" value="ZINC_FINGER_C2H2_1"/>
    <property type="match status" value="3"/>
</dbReference>
<evidence type="ECO:0000256" key="8">
    <source>
        <dbReference type="SAM" id="MobiDB-lite"/>
    </source>
</evidence>
<comment type="caution">
    <text evidence="10">The sequence shown here is derived from an EMBL/GenBank/DDBJ whole genome shotgun (WGS) entry which is preliminary data.</text>
</comment>
<feature type="compositionally biased region" description="Low complexity" evidence="8">
    <location>
        <begin position="261"/>
        <end position="277"/>
    </location>
</feature>
<keyword evidence="5" id="KW-0862">Zinc</keyword>
<evidence type="ECO:0000313" key="10">
    <source>
        <dbReference type="EMBL" id="KAL3402711.1"/>
    </source>
</evidence>
<proteinExistence type="predicted"/>
<name>A0ABD2XB73_9HYME</name>